<gene>
    <name evidence="1" type="ORF">A2478_03840</name>
</gene>
<proteinExistence type="predicted"/>
<reference evidence="1 2" key="1">
    <citation type="journal article" date="2016" name="Nat. Commun.">
        <title>Thousands of microbial genomes shed light on interconnected biogeochemical processes in an aquifer system.</title>
        <authorList>
            <person name="Anantharaman K."/>
            <person name="Brown C.T."/>
            <person name="Hug L.A."/>
            <person name="Sharon I."/>
            <person name="Castelle C.J."/>
            <person name="Probst A.J."/>
            <person name="Thomas B.C."/>
            <person name="Singh A."/>
            <person name="Wilkins M.J."/>
            <person name="Karaoz U."/>
            <person name="Brodie E.L."/>
            <person name="Williams K.H."/>
            <person name="Hubbard S.S."/>
            <person name="Banfield J.F."/>
        </authorList>
    </citation>
    <scope>NUCLEOTIDE SEQUENCE [LARGE SCALE GENOMIC DNA]</scope>
</reference>
<protein>
    <recommendedName>
        <fullName evidence="3">RsbT co-antagonist protein RsbRD N-terminal domain-containing protein</fullName>
    </recommendedName>
</protein>
<name>A0A1F5T0D6_9BACT</name>
<evidence type="ECO:0000313" key="1">
    <source>
        <dbReference type="EMBL" id="OGF32424.1"/>
    </source>
</evidence>
<evidence type="ECO:0008006" key="3">
    <source>
        <dbReference type="Google" id="ProtNLM"/>
    </source>
</evidence>
<accession>A0A1F5T0D6</accession>
<evidence type="ECO:0000313" key="2">
    <source>
        <dbReference type="Proteomes" id="UP000179001"/>
    </source>
</evidence>
<organism evidence="1 2">
    <name type="scientific">Candidatus Falkowbacteria bacterium RIFOXYC2_FULL_36_12</name>
    <dbReference type="NCBI Taxonomy" id="1798002"/>
    <lineage>
        <taxon>Bacteria</taxon>
        <taxon>Candidatus Falkowiibacteriota</taxon>
    </lineage>
</organism>
<dbReference type="STRING" id="1798002.A2478_03840"/>
<dbReference type="AlphaFoldDB" id="A0A1F5T0D6"/>
<dbReference type="Proteomes" id="UP000179001">
    <property type="component" value="Unassembled WGS sequence"/>
</dbReference>
<dbReference type="EMBL" id="MFGJ01000006">
    <property type="protein sequence ID" value="OGF32424.1"/>
    <property type="molecule type" value="Genomic_DNA"/>
</dbReference>
<sequence length="150" mass="17396">MSQFEGQPFSTISDKMPSRLWDRTKFILDWQSQIREKNKNYKEHEIKVAVDTIISGFYDTYETLFSMIDDCELSGYVKSELKAKINLAMINLLEYGQRRSTDIVLSLKDRKLAGQEQGAELFNGIIDNLIYEVDKADKEFHLALTEGKDK</sequence>
<comment type="caution">
    <text evidence="1">The sequence shown here is derived from an EMBL/GenBank/DDBJ whole genome shotgun (WGS) entry which is preliminary data.</text>
</comment>